<dbReference type="PRINTS" id="PR00125">
    <property type="entry name" value="ATPASEDELTA"/>
</dbReference>
<evidence type="ECO:0000256" key="6">
    <source>
        <dbReference type="ARBA" id="ARBA00023310"/>
    </source>
</evidence>
<accession>A0A2M8GNR5</accession>
<dbReference type="GO" id="GO:0016020">
    <property type="term" value="C:membrane"/>
    <property type="evidence" value="ECO:0007669"/>
    <property type="project" value="UniProtKB-SubCell"/>
</dbReference>
<proteinExistence type="predicted"/>
<dbReference type="EMBL" id="PFQK01000020">
    <property type="protein sequence ID" value="PJC82183.1"/>
    <property type="molecule type" value="Genomic_DNA"/>
</dbReference>
<evidence type="ECO:0000313" key="8">
    <source>
        <dbReference type="Proteomes" id="UP000229370"/>
    </source>
</evidence>
<evidence type="ECO:0000313" key="7">
    <source>
        <dbReference type="EMBL" id="PJC82183.1"/>
    </source>
</evidence>
<keyword evidence="4" id="KW-0406">Ion transport</keyword>
<dbReference type="AlphaFoldDB" id="A0A2M8GNR5"/>
<keyword evidence="6" id="KW-0066">ATP synthesis</keyword>
<comment type="subcellular location">
    <subcellularLocation>
        <location evidence="1">Membrane</location>
    </subcellularLocation>
</comment>
<dbReference type="GO" id="GO:0046933">
    <property type="term" value="F:proton-transporting ATP synthase activity, rotational mechanism"/>
    <property type="evidence" value="ECO:0007669"/>
    <property type="project" value="InterPro"/>
</dbReference>
<keyword evidence="3" id="KW-0375">Hydrogen ion transport</keyword>
<gene>
    <name evidence="7" type="ORF">CO007_00830</name>
</gene>
<comment type="caution">
    <text evidence="7">The sequence shown here is derived from an EMBL/GenBank/DDBJ whole genome shotgun (WGS) entry which is preliminary data.</text>
</comment>
<sequence>MEKTIIYSAYKLDQSEVDLLTRKFPFIDQSNLENVIDKTLIAGVVIYHHSQIIDLSLKGRLNNLEKKLYEIDR</sequence>
<dbReference type="Pfam" id="PF00213">
    <property type="entry name" value="OSCP"/>
    <property type="match status" value="1"/>
</dbReference>
<dbReference type="Proteomes" id="UP000229370">
    <property type="component" value="Unassembled WGS sequence"/>
</dbReference>
<evidence type="ECO:0000256" key="2">
    <source>
        <dbReference type="ARBA" id="ARBA00022448"/>
    </source>
</evidence>
<evidence type="ECO:0000256" key="5">
    <source>
        <dbReference type="ARBA" id="ARBA00023136"/>
    </source>
</evidence>
<dbReference type="InterPro" id="IPR000711">
    <property type="entry name" value="ATPase_OSCP/dsu"/>
</dbReference>
<evidence type="ECO:0000256" key="3">
    <source>
        <dbReference type="ARBA" id="ARBA00022781"/>
    </source>
</evidence>
<name>A0A2M8GNR5_9BACT</name>
<protein>
    <submittedName>
        <fullName evidence="7">Uncharacterized protein</fullName>
    </submittedName>
</protein>
<evidence type="ECO:0000256" key="1">
    <source>
        <dbReference type="ARBA" id="ARBA00004370"/>
    </source>
</evidence>
<organism evidence="7 8">
    <name type="scientific">Candidatus Roizmanbacteria bacterium CG_4_8_14_3_um_filter_36_10</name>
    <dbReference type="NCBI Taxonomy" id="1974834"/>
    <lineage>
        <taxon>Bacteria</taxon>
        <taxon>Candidatus Roizmaniibacteriota</taxon>
    </lineage>
</organism>
<reference evidence="8" key="1">
    <citation type="submission" date="2017-09" db="EMBL/GenBank/DDBJ databases">
        <title>Depth-based differentiation of microbial function through sediment-hosted aquifers and enrichment of novel symbionts in the deep terrestrial subsurface.</title>
        <authorList>
            <person name="Probst A.J."/>
            <person name="Ladd B."/>
            <person name="Jarett J.K."/>
            <person name="Geller-Mcgrath D.E."/>
            <person name="Sieber C.M.K."/>
            <person name="Emerson J.B."/>
            <person name="Anantharaman K."/>
            <person name="Thomas B.C."/>
            <person name="Malmstrom R."/>
            <person name="Stieglmeier M."/>
            <person name="Klingl A."/>
            <person name="Woyke T."/>
            <person name="Ryan C.M."/>
            <person name="Banfield J.F."/>
        </authorList>
    </citation>
    <scope>NUCLEOTIDE SEQUENCE [LARGE SCALE GENOMIC DNA]</scope>
</reference>
<keyword evidence="2" id="KW-0813">Transport</keyword>
<keyword evidence="5" id="KW-0472">Membrane</keyword>
<evidence type="ECO:0000256" key="4">
    <source>
        <dbReference type="ARBA" id="ARBA00023065"/>
    </source>
</evidence>